<dbReference type="AlphaFoldDB" id="I3YB71"/>
<evidence type="ECO:0000256" key="1">
    <source>
        <dbReference type="SAM" id="MobiDB-lite"/>
    </source>
</evidence>
<accession>I3YB71</accession>
<keyword evidence="3" id="KW-1185">Reference proteome</keyword>
<organism evidence="2 3">
    <name type="scientific">Thiocystis violascens (strain ATCC 17096 / DSM 198 / 6111)</name>
    <name type="common">Chromatium violascens</name>
    <dbReference type="NCBI Taxonomy" id="765911"/>
    <lineage>
        <taxon>Bacteria</taxon>
        <taxon>Pseudomonadati</taxon>
        <taxon>Pseudomonadota</taxon>
        <taxon>Gammaproteobacteria</taxon>
        <taxon>Chromatiales</taxon>
        <taxon>Chromatiaceae</taxon>
        <taxon>Thiocystis</taxon>
    </lineage>
</organism>
<dbReference type="eggNOG" id="ENOG502ZJ79">
    <property type="taxonomic scope" value="Bacteria"/>
</dbReference>
<gene>
    <name evidence="2" type="ordered locus">Thivi_2292</name>
</gene>
<dbReference type="RefSeq" id="WP_014778685.1">
    <property type="nucleotide sequence ID" value="NC_018012.1"/>
</dbReference>
<sequence>MMDYMPAYFDAVVLGTYEQAACSPAAVFPDGTGIAIAAPERILPKPGETLILPICGYFVVSVLAAMDGKPLTVHVRRVDSKETLSGEVVEEGANEPIEPPPADAPRPSREAFEGVSVDGYFNIDAQRLLPQRLTPGAYDVVATYAGMKSNIVQVTVSAP</sequence>
<feature type="region of interest" description="Disordered" evidence="1">
    <location>
        <begin position="84"/>
        <end position="108"/>
    </location>
</feature>
<dbReference type="HOGENOM" id="CLU_1674484_0_0_6"/>
<evidence type="ECO:0000313" key="2">
    <source>
        <dbReference type="EMBL" id="AFL74239.1"/>
    </source>
</evidence>
<evidence type="ECO:0000313" key="3">
    <source>
        <dbReference type="Proteomes" id="UP000006062"/>
    </source>
</evidence>
<name>I3YB71_THIV6</name>
<dbReference type="STRING" id="765911.Thivi_2292"/>
<proteinExistence type="predicted"/>
<reference evidence="2 3" key="1">
    <citation type="submission" date="2012-06" db="EMBL/GenBank/DDBJ databases">
        <title>Complete sequence of Thiocystis violascens DSM 198.</title>
        <authorList>
            <consortium name="US DOE Joint Genome Institute"/>
            <person name="Lucas S."/>
            <person name="Han J."/>
            <person name="Lapidus A."/>
            <person name="Cheng J.-F."/>
            <person name="Goodwin L."/>
            <person name="Pitluck S."/>
            <person name="Peters L."/>
            <person name="Ovchinnikova G."/>
            <person name="Teshima H."/>
            <person name="Detter J.C."/>
            <person name="Han C."/>
            <person name="Tapia R."/>
            <person name="Land M."/>
            <person name="Hauser L."/>
            <person name="Kyrpides N."/>
            <person name="Ivanova N."/>
            <person name="Pagani I."/>
            <person name="Vogl K."/>
            <person name="Liu Z."/>
            <person name="Frigaard N.-U."/>
            <person name="Bryant D."/>
            <person name="Woyke T."/>
        </authorList>
    </citation>
    <scope>NUCLEOTIDE SEQUENCE [LARGE SCALE GENOMIC DNA]</scope>
    <source>
        <strain evidence="3">ATCC 17096 / DSM 198 / 6111</strain>
    </source>
</reference>
<protein>
    <submittedName>
        <fullName evidence="2">Uncharacterized protein</fullName>
    </submittedName>
</protein>
<dbReference type="Proteomes" id="UP000006062">
    <property type="component" value="Chromosome"/>
</dbReference>
<dbReference type="KEGG" id="tvi:Thivi_2292"/>
<dbReference type="EMBL" id="CP003154">
    <property type="protein sequence ID" value="AFL74239.1"/>
    <property type="molecule type" value="Genomic_DNA"/>
</dbReference>